<evidence type="ECO:0000313" key="3">
    <source>
        <dbReference type="Proteomes" id="UP000250434"/>
    </source>
</evidence>
<gene>
    <name evidence="2" type="ORF">A4R43_34725</name>
</gene>
<dbReference type="SUPFAM" id="SSF75005">
    <property type="entry name" value="Arabinanase/levansucrase/invertase"/>
    <property type="match status" value="1"/>
</dbReference>
<keyword evidence="1" id="KW-0732">Signal</keyword>
<organism evidence="2 3">
    <name type="scientific">Amycolatopsis albispora</name>
    <dbReference type="NCBI Taxonomy" id="1804986"/>
    <lineage>
        <taxon>Bacteria</taxon>
        <taxon>Bacillati</taxon>
        <taxon>Actinomycetota</taxon>
        <taxon>Actinomycetes</taxon>
        <taxon>Pseudonocardiales</taxon>
        <taxon>Pseudonocardiaceae</taxon>
        <taxon>Amycolatopsis</taxon>
    </lineage>
</organism>
<proteinExistence type="predicted"/>
<dbReference type="Proteomes" id="UP000250434">
    <property type="component" value="Chromosome"/>
</dbReference>
<sequence length="335" mass="36592">MTESAERWTRRNALKLAAGTGLGLVAASALPASAAAAPPGFPTYEYLRTAFDKNALKYNPTGELIFPCVRGTAGRIPNARGRFYLYYAPHDAPGGICLAYSNSLGGPYTEYPANPIISRTWPGEYDVSHVSSPHAMWNEDSKELFMYFHGENTVTRLARSKDGINFTYDKEVLSTRLMPAGATETSYARVFRHDLPSKGARYVMVFMLNTTANRRSIGWGWSADARNWTFSQTPLIRPEEVGAQNIGAPHLIKRHGTTYVVYHTNIEAGGSMRITEVGNDFGKRVHLGVFHAPMAGPPDNGRSAAPSFGTDGGVEYMIYEAGTRLDGSIAIARAV</sequence>
<dbReference type="EMBL" id="CP015163">
    <property type="protein sequence ID" value="AXB46966.1"/>
    <property type="molecule type" value="Genomic_DNA"/>
</dbReference>
<dbReference type="InterPro" id="IPR006311">
    <property type="entry name" value="TAT_signal"/>
</dbReference>
<dbReference type="KEGG" id="aab:A4R43_34725"/>
<evidence type="ECO:0008006" key="4">
    <source>
        <dbReference type="Google" id="ProtNLM"/>
    </source>
</evidence>
<keyword evidence="3" id="KW-1185">Reference proteome</keyword>
<feature type="chain" id="PRO_5016956737" description="Secreted protein" evidence="1">
    <location>
        <begin position="35"/>
        <end position="335"/>
    </location>
</feature>
<accession>A0A344LFZ2</accession>
<dbReference type="PROSITE" id="PS51318">
    <property type="entry name" value="TAT"/>
    <property type="match status" value="1"/>
</dbReference>
<dbReference type="Gene3D" id="2.115.10.20">
    <property type="entry name" value="Glycosyl hydrolase domain, family 43"/>
    <property type="match status" value="2"/>
</dbReference>
<dbReference type="InterPro" id="IPR023296">
    <property type="entry name" value="Glyco_hydro_beta-prop_sf"/>
</dbReference>
<protein>
    <recommendedName>
        <fullName evidence="4">Secreted protein</fullName>
    </recommendedName>
</protein>
<feature type="signal peptide" evidence="1">
    <location>
        <begin position="1"/>
        <end position="34"/>
    </location>
</feature>
<evidence type="ECO:0000256" key="1">
    <source>
        <dbReference type="SAM" id="SignalP"/>
    </source>
</evidence>
<evidence type="ECO:0000313" key="2">
    <source>
        <dbReference type="EMBL" id="AXB46966.1"/>
    </source>
</evidence>
<name>A0A344LFZ2_9PSEU</name>
<reference evidence="2 3" key="1">
    <citation type="submission" date="2016-04" db="EMBL/GenBank/DDBJ databases">
        <title>Complete genome sequence and analysis of deep-sea sediment isolate, Amycolatopsis sp. WP1.</title>
        <authorList>
            <person name="Wang H."/>
            <person name="Chen S."/>
            <person name="Wu Q."/>
        </authorList>
    </citation>
    <scope>NUCLEOTIDE SEQUENCE [LARGE SCALE GENOMIC DNA]</scope>
    <source>
        <strain evidence="2 3">WP1</strain>
    </source>
</reference>
<dbReference type="RefSeq" id="WP_205215132.1">
    <property type="nucleotide sequence ID" value="NZ_CP015163.1"/>
</dbReference>
<dbReference type="AlphaFoldDB" id="A0A344LFZ2"/>